<organism evidence="3 4">
    <name type="scientific">Pseudohalioglobus lutimaris</name>
    <dbReference type="NCBI Taxonomy" id="1737061"/>
    <lineage>
        <taxon>Bacteria</taxon>
        <taxon>Pseudomonadati</taxon>
        <taxon>Pseudomonadota</taxon>
        <taxon>Gammaproteobacteria</taxon>
        <taxon>Cellvibrionales</taxon>
        <taxon>Halieaceae</taxon>
        <taxon>Pseudohalioglobus</taxon>
    </lineage>
</organism>
<keyword evidence="1" id="KW-1133">Transmembrane helix</keyword>
<dbReference type="EMBL" id="PKUS01000025">
    <property type="protein sequence ID" value="PLW67707.1"/>
    <property type="molecule type" value="Genomic_DNA"/>
</dbReference>
<feature type="transmembrane region" description="Helical" evidence="1">
    <location>
        <begin position="6"/>
        <end position="27"/>
    </location>
</feature>
<evidence type="ECO:0000259" key="2">
    <source>
        <dbReference type="Pfam" id="PF05170"/>
    </source>
</evidence>
<evidence type="ECO:0000256" key="1">
    <source>
        <dbReference type="SAM" id="Phobius"/>
    </source>
</evidence>
<keyword evidence="1" id="KW-0812">Transmembrane</keyword>
<evidence type="ECO:0000313" key="3">
    <source>
        <dbReference type="EMBL" id="PLW67707.1"/>
    </source>
</evidence>
<name>A0A2N5WZP7_9GAMM</name>
<keyword evidence="1" id="KW-0472">Membrane</keyword>
<accession>A0A2N5WZP7</accession>
<dbReference type="Pfam" id="PF05170">
    <property type="entry name" value="AsmA"/>
    <property type="match status" value="2"/>
</dbReference>
<dbReference type="PANTHER" id="PTHR30441">
    <property type="entry name" value="DUF748 DOMAIN-CONTAINING PROTEIN"/>
    <property type="match status" value="1"/>
</dbReference>
<feature type="domain" description="AsmA" evidence="2">
    <location>
        <begin position="1"/>
        <end position="179"/>
    </location>
</feature>
<dbReference type="GO" id="GO:0090313">
    <property type="term" value="P:regulation of protein targeting to membrane"/>
    <property type="evidence" value="ECO:0007669"/>
    <property type="project" value="TreeGrafter"/>
</dbReference>
<dbReference type="Proteomes" id="UP000235005">
    <property type="component" value="Unassembled WGS sequence"/>
</dbReference>
<dbReference type="InterPro" id="IPR052894">
    <property type="entry name" value="AsmA-related"/>
</dbReference>
<sequence>MPRILLYLIAIPLIIVIAAAVLVPLLLDKEKILELAAAEVNKQTGATLRVEGESSLSILPVLGVKLEQVYVDMPDEGQGSLEARALEIGVQLMPLLSGQVAIDTIAMDGVVARLVTAPDPEPLDTSKMDDAQLQAFYAKRQAEREAAGKSAGTEAALAVPLALEVADLRITDSRVEMTEAGGDTSVIVIHTLRGQGLNLDGRAMPLEAAIQLPGETPTDILLTGSVTLSQQTQLLGIETMEVEVNGVLAETITLSTSGEVDINRQVADLQLLANIADTRAQGKVRYASFESPQIDADLHLNQFTPALLALAGADAAAADAAAADAAAAEAGSENEKSDGDADVPLPLDALRVMDTRASLFIDEVVWGAHRVTDLKARLRVVNGAAILPTVTGLVHGGKLDMKANLNAKHSLARLNTQGTLSDVDISQALAAAEVEPLLSGTANLNWKLHAQGNSSNALTSTLRGPIDLQTQDAVLGEIGVEKMLCEAVALVNQEALSAEFPSESRFEALSVKIVMGEGKAMLQPLTARLPDVRLLGKGALDINSMDFETTFKATLSSGLEKLDPACRVNQRITEIDWPVVCSGNVTGEPAKWCKVDTSAIVGDMAENELKRKAQEEVEEKFGKEAGDALKKFLGK</sequence>
<feature type="domain" description="AsmA" evidence="2">
    <location>
        <begin position="290"/>
        <end position="520"/>
    </location>
</feature>
<dbReference type="OrthoDB" id="9766390at2"/>
<dbReference type="GO" id="GO:0005886">
    <property type="term" value="C:plasma membrane"/>
    <property type="evidence" value="ECO:0007669"/>
    <property type="project" value="TreeGrafter"/>
</dbReference>
<reference evidence="3 4" key="1">
    <citation type="submission" date="2018-01" db="EMBL/GenBank/DDBJ databases">
        <title>The draft genome sequence of Halioglobus lutimaris HF004.</title>
        <authorList>
            <person name="Du Z.-J."/>
            <person name="Shi M.-J."/>
        </authorList>
    </citation>
    <scope>NUCLEOTIDE SEQUENCE [LARGE SCALE GENOMIC DNA]</scope>
    <source>
        <strain evidence="3 4">HF004</strain>
    </source>
</reference>
<dbReference type="InterPro" id="IPR007844">
    <property type="entry name" value="AsmA"/>
</dbReference>
<evidence type="ECO:0000313" key="4">
    <source>
        <dbReference type="Proteomes" id="UP000235005"/>
    </source>
</evidence>
<dbReference type="RefSeq" id="WP_101518659.1">
    <property type="nucleotide sequence ID" value="NZ_PKUS01000025.1"/>
</dbReference>
<gene>
    <name evidence="3" type="ORF">C0039_16035</name>
</gene>
<dbReference type="AlphaFoldDB" id="A0A2N5WZP7"/>
<proteinExistence type="predicted"/>
<keyword evidence="4" id="KW-1185">Reference proteome</keyword>
<comment type="caution">
    <text evidence="3">The sequence shown here is derived from an EMBL/GenBank/DDBJ whole genome shotgun (WGS) entry which is preliminary data.</text>
</comment>
<dbReference type="PANTHER" id="PTHR30441:SF4">
    <property type="entry name" value="PROTEIN ASMA"/>
    <property type="match status" value="1"/>
</dbReference>
<protein>
    <submittedName>
        <fullName evidence="3">AsmA family protein</fullName>
    </submittedName>
</protein>